<accession>A0AAD8ZXY9</accession>
<feature type="region of interest" description="Disordered" evidence="1">
    <location>
        <begin position="51"/>
        <end position="70"/>
    </location>
</feature>
<keyword evidence="3" id="KW-1185">Reference proteome</keyword>
<gene>
    <name evidence="2" type="ORF">CCHR01_19795</name>
</gene>
<evidence type="ECO:0000256" key="1">
    <source>
        <dbReference type="SAM" id="MobiDB-lite"/>
    </source>
</evidence>
<feature type="region of interest" description="Disordered" evidence="1">
    <location>
        <begin position="1"/>
        <end position="44"/>
    </location>
</feature>
<feature type="compositionally biased region" description="Low complexity" evidence="1">
    <location>
        <begin position="324"/>
        <end position="339"/>
    </location>
</feature>
<dbReference type="AlphaFoldDB" id="A0AAD8ZXY9"/>
<comment type="caution">
    <text evidence="2">The sequence shown here is derived from an EMBL/GenBank/DDBJ whole genome shotgun (WGS) entry which is preliminary data.</text>
</comment>
<name>A0AAD8ZXY9_9PEZI</name>
<dbReference type="Proteomes" id="UP001243330">
    <property type="component" value="Unassembled WGS sequence"/>
</dbReference>
<feature type="region of interest" description="Disordered" evidence="1">
    <location>
        <begin position="150"/>
        <end position="221"/>
    </location>
</feature>
<evidence type="ECO:0000313" key="3">
    <source>
        <dbReference type="Proteomes" id="UP001243330"/>
    </source>
</evidence>
<feature type="compositionally biased region" description="Polar residues" evidence="1">
    <location>
        <begin position="367"/>
        <end position="382"/>
    </location>
</feature>
<feature type="compositionally biased region" description="Polar residues" evidence="1">
    <location>
        <begin position="172"/>
        <end position="193"/>
    </location>
</feature>
<dbReference type="EMBL" id="JAQOWY010001127">
    <property type="protein sequence ID" value="KAK1837583.1"/>
    <property type="molecule type" value="Genomic_DNA"/>
</dbReference>
<evidence type="ECO:0000313" key="2">
    <source>
        <dbReference type="EMBL" id="KAK1837583.1"/>
    </source>
</evidence>
<proteinExistence type="predicted"/>
<organism evidence="2 3">
    <name type="scientific">Colletotrichum chrysophilum</name>
    <dbReference type="NCBI Taxonomy" id="1836956"/>
    <lineage>
        <taxon>Eukaryota</taxon>
        <taxon>Fungi</taxon>
        <taxon>Dikarya</taxon>
        <taxon>Ascomycota</taxon>
        <taxon>Pezizomycotina</taxon>
        <taxon>Sordariomycetes</taxon>
        <taxon>Hypocreomycetidae</taxon>
        <taxon>Glomerellales</taxon>
        <taxon>Glomerellaceae</taxon>
        <taxon>Colletotrichum</taxon>
        <taxon>Colletotrichum gloeosporioides species complex</taxon>
    </lineage>
</organism>
<sequence length="447" mass="49480">MAHIASCMLDVDDSTSSSYIAKPPSPLPPNEPTQTPTEHKPFVWRMHHPETRKYQLFPKDRPTRPPPKSLDPEQAFALAMGQPEKTEKPCSSSGSLRLRIKEHNLIRRRKVSIPELGPMTTVQEVPMDSRKHRTLFDLIHVANTLLATIPGRPPLHERSISAPGHHVKQHRSTGSTSSVTAYDVESNGSTTPARSPDRHQRSASENQTPRQPISPKQLAPLVIPTHIGNVPRLARQISHNRMRSGSSGNDCGQLSSRADDSPRSQTRTPFTPLTASTALTTPLSACPSFQSATTPVSAPIMEHHRSSPKPWENITPRATTPSLPRETASPEAEAAPARPYLHGHRRGQSESGSIMDRGRPRKRSDVRNNNGPLLKRSASTRNKSAERKAFEELPTGWKASDAPKHMDQEELAALQRQAFGQASRFEILRKEDVELLSRVCAMLLVTN</sequence>
<feature type="region of interest" description="Disordered" evidence="1">
    <location>
        <begin position="300"/>
        <end position="402"/>
    </location>
</feature>
<protein>
    <submittedName>
        <fullName evidence="2">Uncharacterized protein</fullName>
    </submittedName>
</protein>
<feature type="compositionally biased region" description="Basic and acidic residues" evidence="1">
    <location>
        <begin position="51"/>
        <end position="63"/>
    </location>
</feature>
<feature type="compositionally biased region" description="Polar residues" evidence="1">
    <location>
        <begin position="241"/>
        <end position="256"/>
    </location>
</feature>
<reference evidence="2" key="1">
    <citation type="submission" date="2023-01" db="EMBL/GenBank/DDBJ databases">
        <title>Colletotrichum chrysophilum M932 genome sequence.</title>
        <authorList>
            <person name="Baroncelli R."/>
        </authorList>
    </citation>
    <scope>NUCLEOTIDE SEQUENCE</scope>
    <source>
        <strain evidence="2">M932</strain>
    </source>
</reference>
<feature type="region of interest" description="Disordered" evidence="1">
    <location>
        <begin position="241"/>
        <end position="276"/>
    </location>
</feature>